<dbReference type="GO" id="GO:0005829">
    <property type="term" value="C:cytosol"/>
    <property type="evidence" value="ECO:0007669"/>
    <property type="project" value="TreeGrafter"/>
</dbReference>
<sequence length="267" mass="30263">MKILLFGSNGMLGRYFLTFLSQFHEVVPITRQQYDANTQNIQDLDNLINTHTSNDVSLVIINCVGVIPQRGGKDYIRVNSEFPHLLNAVAGRYGCRFIHITTDCVFNGSKGQYDENDTHTETGIYGHSKSLGEPGNATIIRTSIIGEEVENKKSLLEWVKSQNGQTINGFVNHFWNGVTCLELAKIVNKIITDDLYWRGVRHIFSPVSVSKFELIEMIKKIYELDITINPVSNVFSDKTLTSIYKNICTIPLLEEQIKELKIFSNNL</sequence>
<dbReference type="InterPro" id="IPR029903">
    <property type="entry name" value="RmlD-like-bd"/>
</dbReference>
<protein>
    <recommendedName>
        <fullName evidence="1">RmlD-like substrate binding domain-containing protein</fullName>
    </recommendedName>
</protein>
<feature type="domain" description="RmlD-like substrate binding" evidence="1">
    <location>
        <begin position="1"/>
        <end position="231"/>
    </location>
</feature>
<dbReference type="GO" id="GO:0008831">
    <property type="term" value="F:dTDP-4-dehydrorhamnose reductase activity"/>
    <property type="evidence" value="ECO:0007669"/>
    <property type="project" value="TreeGrafter"/>
</dbReference>
<dbReference type="PANTHER" id="PTHR10491">
    <property type="entry name" value="DTDP-4-DEHYDRORHAMNOSE REDUCTASE"/>
    <property type="match status" value="1"/>
</dbReference>
<dbReference type="AlphaFoldDB" id="A0A6C0JUQ6"/>
<dbReference type="InterPro" id="IPR036291">
    <property type="entry name" value="NAD(P)-bd_dom_sf"/>
</dbReference>
<reference evidence="2" key="1">
    <citation type="journal article" date="2020" name="Nature">
        <title>Giant virus diversity and host interactions through global metagenomics.</title>
        <authorList>
            <person name="Schulz F."/>
            <person name="Roux S."/>
            <person name="Paez-Espino D."/>
            <person name="Jungbluth S."/>
            <person name="Walsh D.A."/>
            <person name="Denef V.J."/>
            <person name="McMahon K.D."/>
            <person name="Konstantinidis K.T."/>
            <person name="Eloe-Fadrosh E.A."/>
            <person name="Kyrpides N.C."/>
            <person name="Woyke T."/>
        </authorList>
    </citation>
    <scope>NUCLEOTIDE SEQUENCE</scope>
    <source>
        <strain evidence="2">GVMAG-S-1062768-28</strain>
    </source>
</reference>
<dbReference type="SUPFAM" id="SSF51735">
    <property type="entry name" value="NAD(P)-binding Rossmann-fold domains"/>
    <property type="match status" value="1"/>
</dbReference>
<dbReference type="GO" id="GO:0019305">
    <property type="term" value="P:dTDP-rhamnose biosynthetic process"/>
    <property type="evidence" value="ECO:0007669"/>
    <property type="project" value="TreeGrafter"/>
</dbReference>
<evidence type="ECO:0000259" key="1">
    <source>
        <dbReference type="Pfam" id="PF04321"/>
    </source>
</evidence>
<evidence type="ECO:0000313" key="2">
    <source>
        <dbReference type="EMBL" id="QHU08440.1"/>
    </source>
</evidence>
<dbReference type="PANTHER" id="PTHR10491:SF4">
    <property type="entry name" value="METHIONINE ADENOSYLTRANSFERASE 2 SUBUNIT BETA"/>
    <property type="match status" value="1"/>
</dbReference>
<proteinExistence type="predicted"/>
<organism evidence="2">
    <name type="scientific">viral metagenome</name>
    <dbReference type="NCBI Taxonomy" id="1070528"/>
    <lineage>
        <taxon>unclassified sequences</taxon>
        <taxon>metagenomes</taxon>
        <taxon>organismal metagenomes</taxon>
    </lineage>
</organism>
<name>A0A6C0JUQ6_9ZZZZ</name>
<dbReference type="Pfam" id="PF04321">
    <property type="entry name" value="RmlD_sub_bind"/>
    <property type="match status" value="1"/>
</dbReference>
<accession>A0A6C0JUQ6</accession>
<dbReference type="InterPro" id="IPR005913">
    <property type="entry name" value="dTDP_dehydrorham_reduct"/>
</dbReference>
<dbReference type="EMBL" id="MN740696">
    <property type="protein sequence ID" value="QHU08440.1"/>
    <property type="molecule type" value="Genomic_DNA"/>
</dbReference>
<dbReference type="Gene3D" id="3.40.50.720">
    <property type="entry name" value="NAD(P)-binding Rossmann-like Domain"/>
    <property type="match status" value="1"/>
</dbReference>
<dbReference type="Gene3D" id="3.90.25.10">
    <property type="entry name" value="UDP-galactose 4-epimerase, domain 1"/>
    <property type="match status" value="1"/>
</dbReference>